<dbReference type="InterPro" id="IPR003607">
    <property type="entry name" value="HD/PDEase_dom"/>
</dbReference>
<dbReference type="Proteomes" id="UP000603865">
    <property type="component" value="Unassembled WGS sequence"/>
</dbReference>
<organism evidence="4 5">
    <name type="scientific">Deinococcus ruber</name>
    <dbReference type="NCBI Taxonomy" id="1848197"/>
    <lineage>
        <taxon>Bacteria</taxon>
        <taxon>Thermotogati</taxon>
        <taxon>Deinococcota</taxon>
        <taxon>Deinococci</taxon>
        <taxon>Deinococcales</taxon>
        <taxon>Deinococcaceae</taxon>
        <taxon>Deinococcus</taxon>
    </lineage>
</organism>
<dbReference type="SUPFAM" id="SSF55781">
    <property type="entry name" value="GAF domain-like"/>
    <property type="match status" value="1"/>
</dbReference>
<dbReference type="InterPro" id="IPR001610">
    <property type="entry name" value="PAC"/>
</dbReference>
<dbReference type="InterPro" id="IPR037522">
    <property type="entry name" value="HD_GYP_dom"/>
</dbReference>
<dbReference type="Gene3D" id="1.10.3210.10">
    <property type="entry name" value="Hypothetical protein af1432"/>
    <property type="match status" value="1"/>
</dbReference>
<dbReference type="SMART" id="SM00086">
    <property type="entry name" value="PAC"/>
    <property type="match status" value="1"/>
</dbReference>
<dbReference type="RefSeq" id="WP_189089024.1">
    <property type="nucleotide sequence ID" value="NZ_BMQL01000006.1"/>
</dbReference>
<evidence type="ECO:0000259" key="2">
    <source>
        <dbReference type="PROSITE" id="PS50113"/>
    </source>
</evidence>
<accession>A0A918C2C7</accession>
<dbReference type="Gene3D" id="3.30.450.40">
    <property type="match status" value="1"/>
</dbReference>
<dbReference type="InterPro" id="IPR052020">
    <property type="entry name" value="Cyclic_di-GMP/3'3'-cGAMP_PDE"/>
</dbReference>
<reference evidence="4" key="2">
    <citation type="submission" date="2020-09" db="EMBL/GenBank/DDBJ databases">
        <authorList>
            <person name="Sun Q."/>
            <person name="Ohkuma M."/>
        </authorList>
    </citation>
    <scope>NUCLEOTIDE SEQUENCE</scope>
    <source>
        <strain evidence="4">JCM 31311</strain>
    </source>
</reference>
<dbReference type="AlphaFoldDB" id="A0A918C2C7"/>
<dbReference type="InterPro" id="IPR000014">
    <property type="entry name" value="PAS"/>
</dbReference>
<feature type="domain" description="HD-GYP" evidence="3">
    <location>
        <begin position="338"/>
        <end position="528"/>
    </location>
</feature>
<dbReference type="CDD" id="cd00077">
    <property type="entry name" value="HDc"/>
    <property type="match status" value="1"/>
</dbReference>
<dbReference type="PROSITE" id="PS50112">
    <property type="entry name" value="PAS"/>
    <property type="match status" value="1"/>
</dbReference>
<dbReference type="PANTHER" id="PTHR45228">
    <property type="entry name" value="CYCLIC DI-GMP PHOSPHODIESTERASE TM_0186-RELATED"/>
    <property type="match status" value="1"/>
</dbReference>
<dbReference type="InterPro" id="IPR000700">
    <property type="entry name" value="PAS-assoc_C"/>
</dbReference>
<name>A0A918C2C7_9DEIO</name>
<evidence type="ECO:0000259" key="3">
    <source>
        <dbReference type="PROSITE" id="PS51832"/>
    </source>
</evidence>
<dbReference type="CDD" id="cd00130">
    <property type="entry name" value="PAS"/>
    <property type="match status" value="1"/>
</dbReference>
<dbReference type="EMBL" id="BMQL01000006">
    <property type="protein sequence ID" value="GGR03398.1"/>
    <property type="molecule type" value="Genomic_DNA"/>
</dbReference>
<dbReference type="Pfam" id="PF13185">
    <property type="entry name" value="GAF_2"/>
    <property type="match status" value="1"/>
</dbReference>
<dbReference type="PANTHER" id="PTHR45228:SF1">
    <property type="entry name" value="CYCLIC DI-GMP PHOSPHODIESTERASE TM_0186"/>
    <property type="match status" value="1"/>
</dbReference>
<dbReference type="Pfam" id="PF08448">
    <property type="entry name" value="PAS_4"/>
    <property type="match status" value="1"/>
</dbReference>
<keyword evidence="5" id="KW-1185">Reference proteome</keyword>
<evidence type="ECO:0000259" key="1">
    <source>
        <dbReference type="PROSITE" id="PS50112"/>
    </source>
</evidence>
<dbReference type="SMART" id="SM00065">
    <property type="entry name" value="GAF"/>
    <property type="match status" value="1"/>
</dbReference>
<evidence type="ECO:0000313" key="4">
    <source>
        <dbReference type="EMBL" id="GGR03398.1"/>
    </source>
</evidence>
<dbReference type="InterPro" id="IPR003018">
    <property type="entry name" value="GAF"/>
</dbReference>
<dbReference type="Pfam" id="PF13487">
    <property type="entry name" value="HD_5"/>
    <property type="match status" value="1"/>
</dbReference>
<protein>
    <recommendedName>
        <fullName evidence="6">PAS domain S-box protein</fullName>
    </recommendedName>
</protein>
<comment type="caution">
    <text evidence="4">The sequence shown here is derived from an EMBL/GenBank/DDBJ whole genome shotgun (WGS) entry which is preliminary data.</text>
</comment>
<feature type="domain" description="PAS" evidence="1">
    <location>
        <begin position="32"/>
        <end position="102"/>
    </location>
</feature>
<feature type="domain" description="PAC" evidence="2">
    <location>
        <begin position="105"/>
        <end position="157"/>
    </location>
</feature>
<evidence type="ECO:0008006" key="6">
    <source>
        <dbReference type="Google" id="ProtNLM"/>
    </source>
</evidence>
<reference evidence="4" key="1">
    <citation type="journal article" date="2014" name="Int. J. Syst. Evol. Microbiol.">
        <title>Complete genome sequence of Corynebacterium casei LMG S-19264T (=DSM 44701T), isolated from a smear-ripened cheese.</title>
        <authorList>
            <consortium name="US DOE Joint Genome Institute (JGI-PGF)"/>
            <person name="Walter F."/>
            <person name="Albersmeier A."/>
            <person name="Kalinowski J."/>
            <person name="Ruckert C."/>
        </authorList>
    </citation>
    <scope>NUCLEOTIDE SEQUENCE</scope>
    <source>
        <strain evidence="4">JCM 31311</strain>
    </source>
</reference>
<dbReference type="SMART" id="SM00091">
    <property type="entry name" value="PAS"/>
    <property type="match status" value="1"/>
</dbReference>
<dbReference type="PROSITE" id="PS50113">
    <property type="entry name" value="PAC"/>
    <property type="match status" value="1"/>
</dbReference>
<sequence>MIRLDWTAVRIGDDMTHAIARDVTERRAATEDLAFLAAIVRASTDAIIGLSLDGRVRAWNAGAEQMYGYPAAEMIGHSITEIVPPELLDEEAQLLTRAFKGEYTPAIETTRLSRSGTRLPVQLSIAPIFDIDGTVVGVSKIAQDISGRRETERQILQLNARLQRQLDHLSGLREIDLAITSSLDLNMTLGIVLDKVRVQVEADAVTLLLLDPSALTLSYAATRGFRTTVLQGSAVRLGEAVAGQVALNRQPVVHNDVEEVPWAAGWRALLAREQLRAYAAVPLVAKGKVLGVLEVLRQQPFDASLGWLETLQTLAGQAAIAVDSAQLFVELEHSNLELGLAYQETIEGWARALDLRDKETEGHSRRVTDLTVQLCQRLQVSAAELVHIRRGALLHDIGKVGISDAILLKPGPLTAEEWVEMRRHPSYAMELLGPIQFLRAALEIPQHHREKWDGSGYPQGLRGTAIPLAARAFAVVDVYDALTNDRPYRAAWPVERALAYVEAEAGTQFDPLVVHAFLALHCDLNASS</sequence>
<dbReference type="InterPro" id="IPR029016">
    <property type="entry name" value="GAF-like_dom_sf"/>
</dbReference>
<proteinExistence type="predicted"/>
<dbReference type="SUPFAM" id="SSF55785">
    <property type="entry name" value="PYP-like sensor domain (PAS domain)"/>
    <property type="match status" value="1"/>
</dbReference>
<gene>
    <name evidence="4" type="ORF">GCM10008957_15340</name>
</gene>
<dbReference type="NCBIfam" id="TIGR00229">
    <property type="entry name" value="sensory_box"/>
    <property type="match status" value="1"/>
</dbReference>
<dbReference type="SUPFAM" id="SSF109604">
    <property type="entry name" value="HD-domain/PDEase-like"/>
    <property type="match status" value="1"/>
</dbReference>
<dbReference type="SMART" id="SM00471">
    <property type="entry name" value="HDc"/>
    <property type="match status" value="1"/>
</dbReference>
<evidence type="ECO:0000313" key="5">
    <source>
        <dbReference type="Proteomes" id="UP000603865"/>
    </source>
</evidence>
<dbReference type="InterPro" id="IPR013656">
    <property type="entry name" value="PAS_4"/>
</dbReference>
<dbReference type="PROSITE" id="PS51832">
    <property type="entry name" value="HD_GYP"/>
    <property type="match status" value="1"/>
</dbReference>
<dbReference type="Gene3D" id="3.30.450.20">
    <property type="entry name" value="PAS domain"/>
    <property type="match status" value="1"/>
</dbReference>
<dbReference type="InterPro" id="IPR035965">
    <property type="entry name" value="PAS-like_dom_sf"/>
</dbReference>